<organism evidence="1 2">
    <name type="scientific">Bemisia tabaci</name>
    <name type="common">Sweetpotato whitefly</name>
    <name type="synonym">Aleurodes tabaci</name>
    <dbReference type="NCBI Taxonomy" id="7038"/>
    <lineage>
        <taxon>Eukaryota</taxon>
        <taxon>Metazoa</taxon>
        <taxon>Ecdysozoa</taxon>
        <taxon>Arthropoda</taxon>
        <taxon>Hexapoda</taxon>
        <taxon>Insecta</taxon>
        <taxon>Pterygota</taxon>
        <taxon>Neoptera</taxon>
        <taxon>Paraneoptera</taxon>
        <taxon>Hemiptera</taxon>
        <taxon>Sternorrhyncha</taxon>
        <taxon>Aleyrodoidea</taxon>
        <taxon>Aleyrodidae</taxon>
        <taxon>Aleyrodinae</taxon>
        <taxon>Bemisia</taxon>
    </lineage>
</organism>
<evidence type="ECO:0000313" key="1">
    <source>
        <dbReference type="EMBL" id="CAH0384083.1"/>
    </source>
</evidence>
<dbReference type="EMBL" id="OU963863">
    <property type="protein sequence ID" value="CAH0384083.1"/>
    <property type="molecule type" value="Genomic_DNA"/>
</dbReference>
<sequence>MAILSAKFTYKYFRDTGVVTGRQVEDLGTASKTEDGCVPYGVGFAKEATFTVPDTSTCKSAQ</sequence>
<dbReference type="AlphaFoldDB" id="A0A9P0A438"/>
<gene>
    <name evidence="1" type="ORF">BEMITA_LOCUS3459</name>
</gene>
<accession>A0A9P0A438</accession>
<name>A0A9P0A438_BEMTA</name>
<proteinExistence type="predicted"/>
<reference evidence="1" key="1">
    <citation type="submission" date="2021-12" db="EMBL/GenBank/DDBJ databases">
        <authorList>
            <person name="King R."/>
        </authorList>
    </citation>
    <scope>NUCLEOTIDE SEQUENCE</scope>
</reference>
<protein>
    <submittedName>
        <fullName evidence="1">Uncharacterized protein</fullName>
    </submittedName>
</protein>
<keyword evidence="2" id="KW-1185">Reference proteome</keyword>
<dbReference type="Proteomes" id="UP001152759">
    <property type="component" value="Chromosome 2"/>
</dbReference>
<evidence type="ECO:0000313" key="2">
    <source>
        <dbReference type="Proteomes" id="UP001152759"/>
    </source>
</evidence>